<evidence type="ECO:0000313" key="2">
    <source>
        <dbReference type="EMBL" id="MEE2525447.1"/>
    </source>
</evidence>
<feature type="chain" id="PRO_5046906157" evidence="1">
    <location>
        <begin position="24"/>
        <end position="233"/>
    </location>
</feature>
<sequence length="233" mass="25304">MMHRRRFLITASATLAWPATAHAQGAAPAIRNMLVTATRLATERLGRRDGFFGDSIVRIPLPGLLGRTQDRLEPIGLSGPLDDLEMRMNRAAEAVMPQARDLVVSAIRSMTISDGISILRGPDTAATQYLRGRTETSLTRLLRPPMESTLASSGAYGALDQAAGLVDTRSSLGQLFGGRGSRGAAQDFRGEVTDFAVEKALDGIFHYVGEEERGLRRNPTNRTRDILRGLFGQ</sequence>
<proteinExistence type="predicted"/>
<protein>
    <submittedName>
        <fullName evidence="2">DUF4197 domain-containing protein</fullName>
    </submittedName>
</protein>
<dbReference type="EMBL" id="JAZDRP010000002">
    <property type="protein sequence ID" value="MEE2525447.1"/>
    <property type="molecule type" value="Genomic_DNA"/>
</dbReference>
<dbReference type="PROSITE" id="PS51318">
    <property type="entry name" value="TAT"/>
    <property type="match status" value="1"/>
</dbReference>
<feature type="signal peptide" evidence="1">
    <location>
        <begin position="1"/>
        <end position="23"/>
    </location>
</feature>
<dbReference type="InterPro" id="IPR006311">
    <property type="entry name" value="TAT_signal"/>
</dbReference>
<reference evidence="2 3" key="1">
    <citation type="submission" date="2024-01" db="EMBL/GenBank/DDBJ databases">
        <title>Hyphobacterium bacterium isolated from marine sediment.</title>
        <authorList>
            <person name="Zhao S."/>
        </authorList>
    </citation>
    <scope>NUCLEOTIDE SEQUENCE [LARGE SCALE GENOMIC DNA]</scope>
    <source>
        <strain evidence="3">HN65</strain>
    </source>
</reference>
<evidence type="ECO:0000256" key="1">
    <source>
        <dbReference type="SAM" id="SignalP"/>
    </source>
</evidence>
<dbReference type="Proteomes" id="UP001354971">
    <property type="component" value="Unassembled WGS sequence"/>
</dbReference>
<accession>A0ABU7LNI8</accession>
<keyword evidence="1" id="KW-0732">Signal</keyword>
<gene>
    <name evidence="2" type="ORF">V0U79_03640</name>
</gene>
<dbReference type="InterPro" id="IPR025245">
    <property type="entry name" value="DUF4197"/>
</dbReference>
<name>A0ABU7LNI8_9PROT</name>
<dbReference type="RefSeq" id="WP_330198110.1">
    <property type="nucleotide sequence ID" value="NZ_JAZDRP010000002.1"/>
</dbReference>
<evidence type="ECO:0000313" key="3">
    <source>
        <dbReference type="Proteomes" id="UP001354971"/>
    </source>
</evidence>
<keyword evidence="3" id="KW-1185">Reference proteome</keyword>
<comment type="caution">
    <text evidence="2">The sequence shown here is derived from an EMBL/GenBank/DDBJ whole genome shotgun (WGS) entry which is preliminary data.</text>
</comment>
<organism evidence="2 3">
    <name type="scientific">Hyphobacterium lacteum</name>
    <dbReference type="NCBI Taxonomy" id="3116575"/>
    <lineage>
        <taxon>Bacteria</taxon>
        <taxon>Pseudomonadati</taxon>
        <taxon>Pseudomonadota</taxon>
        <taxon>Alphaproteobacteria</taxon>
        <taxon>Maricaulales</taxon>
        <taxon>Maricaulaceae</taxon>
        <taxon>Hyphobacterium</taxon>
    </lineage>
</organism>
<dbReference type="Pfam" id="PF13852">
    <property type="entry name" value="DUF4197"/>
    <property type="match status" value="1"/>
</dbReference>